<accession>A0A7R9FBE1</accession>
<dbReference type="EMBL" id="OD574754">
    <property type="protein sequence ID" value="CAD7450340.1"/>
    <property type="molecule type" value="Genomic_DNA"/>
</dbReference>
<evidence type="ECO:0000256" key="1">
    <source>
        <dbReference type="SAM" id="MobiDB-lite"/>
    </source>
</evidence>
<evidence type="ECO:0000313" key="2">
    <source>
        <dbReference type="EMBL" id="CAD7450340.1"/>
    </source>
</evidence>
<proteinExistence type="predicted"/>
<name>A0A7R9FBE1_9NEOP</name>
<reference evidence="2" key="1">
    <citation type="submission" date="2020-11" db="EMBL/GenBank/DDBJ databases">
        <authorList>
            <person name="Tran Van P."/>
        </authorList>
    </citation>
    <scope>NUCLEOTIDE SEQUENCE</scope>
</reference>
<feature type="compositionally biased region" description="Polar residues" evidence="1">
    <location>
        <begin position="250"/>
        <end position="265"/>
    </location>
</feature>
<protein>
    <submittedName>
        <fullName evidence="2">Uncharacterized protein</fullName>
    </submittedName>
</protein>
<sequence>MAIREHYPKETEKLKSGFGTNYLLVKIGYALGREDVEERQVSLKSLLKKLMRILENEVEGEERIEFAVITPYKGGRGAGTRIKFLVMCRRDLFCTHKLSIMSSQTLFRYSWIISRTTWTLRLQLALSTRPLEICEAFLSQFFSWGWGWRSRGVEIGMGIGAVLDEFSTEWEKPGATGSERVPRPEVKGLLYPTAHWRKIARAALVFELDSQSPSVPQRALRFSVLRLDHSSSLLDPWRPFQSLPPARTCTLDSPTTPRSGLLSSAGTSGEIVPPQGTLPSHCHHHKIHTYTHAQT</sequence>
<organism evidence="2">
    <name type="scientific">Timema bartmani</name>
    <dbReference type="NCBI Taxonomy" id="61472"/>
    <lineage>
        <taxon>Eukaryota</taxon>
        <taxon>Metazoa</taxon>
        <taxon>Ecdysozoa</taxon>
        <taxon>Arthropoda</taxon>
        <taxon>Hexapoda</taxon>
        <taxon>Insecta</taxon>
        <taxon>Pterygota</taxon>
        <taxon>Neoptera</taxon>
        <taxon>Polyneoptera</taxon>
        <taxon>Phasmatodea</taxon>
        <taxon>Timematodea</taxon>
        <taxon>Timematoidea</taxon>
        <taxon>Timematidae</taxon>
        <taxon>Timema</taxon>
    </lineage>
</organism>
<dbReference type="AlphaFoldDB" id="A0A7R9FBE1"/>
<feature type="region of interest" description="Disordered" evidence="1">
    <location>
        <begin position="246"/>
        <end position="265"/>
    </location>
</feature>
<gene>
    <name evidence="2" type="ORF">TBIB3V08_LOCUS12610</name>
</gene>